<dbReference type="KEGG" id="cui:AFK65_12695"/>
<evidence type="ECO:0000313" key="2">
    <source>
        <dbReference type="Proteomes" id="UP000061974"/>
    </source>
</evidence>
<gene>
    <name evidence="1" type="ORF">AFK65_12695</name>
</gene>
<organism evidence="1 2">
    <name type="scientific">Cronobacter universalis NCTC 9529</name>
    <dbReference type="NCBI Taxonomy" id="1074000"/>
    <lineage>
        <taxon>Bacteria</taxon>
        <taxon>Pseudomonadati</taxon>
        <taxon>Pseudomonadota</taxon>
        <taxon>Gammaproteobacteria</taxon>
        <taxon>Enterobacterales</taxon>
        <taxon>Enterobacteriaceae</taxon>
        <taxon>Cronobacter</taxon>
    </lineage>
</organism>
<dbReference type="EMBL" id="CP012257">
    <property type="protein sequence ID" value="ALB55479.1"/>
    <property type="molecule type" value="Genomic_DNA"/>
</dbReference>
<reference evidence="1 2" key="3">
    <citation type="journal article" date="2016" name="Genome Announc.">
        <title>Fully Closed Genome Sequences of Five Type Strains of the Genus Cronobacter and One Cronobacter sakazakii Strain.</title>
        <authorList>
            <person name="Moine D."/>
            <person name="Kassam M."/>
            <person name="Baert L."/>
            <person name="Tang Y."/>
            <person name="Barretto C."/>
            <person name="Ngom Bru C."/>
            <person name="Klijn A."/>
            <person name="Descombes P."/>
        </authorList>
    </citation>
    <scope>NUCLEOTIDE SEQUENCE [LARGE SCALE GENOMIC DNA]</scope>
    <source>
        <strain evidence="1 2">NCTC 9529</strain>
    </source>
</reference>
<proteinExistence type="predicted"/>
<accession>A0AAC8VR29</accession>
<name>A0AAC8VR29_9ENTR</name>
<reference evidence="2" key="1">
    <citation type="submission" date="2015-07" db="EMBL/GenBank/DDBJ databases">
        <authorList>
            <person name="Moine D."/>
            <person name="Kassam M."/>
        </authorList>
    </citation>
    <scope>NUCLEOTIDE SEQUENCE [LARGE SCALE GENOMIC DNA]</scope>
    <source>
        <strain evidence="2">NCTC 9529</strain>
    </source>
</reference>
<protein>
    <submittedName>
        <fullName evidence="1">Uncharacterized protein</fullName>
    </submittedName>
</protein>
<evidence type="ECO:0000313" key="1">
    <source>
        <dbReference type="EMBL" id="ALB55479.1"/>
    </source>
</evidence>
<sequence>MDLVKANFYFSLRRFPLQHLACGFRLAVGGDNILINTPYRLTTPSGQTIAGYSDTEGRSVPVYTCQPENVELHILHKKISPEESMWFVGETNIYQLETELRENPS</sequence>
<reference evidence="2" key="2">
    <citation type="submission" date="2015-09" db="EMBL/GenBank/DDBJ databases">
        <title>Cronobacter genome sequencing and assembly.</title>
        <authorList>
            <person name="Descombes P."/>
            <person name="Baert L."/>
            <person name="Ngom-Bru C."/>
            <person name="Barretto C."/>
        </authorList>
    </citation>
    <scope>NUCLEOTIDE SEQUENCE [LARGE SCALE GENOMIC DNA]</scope>
    <source>
        <strain evidence="2">NCTC 9529</strain>
    </source>
</reference>
<dbReference type="AlphaFoldDB" id="A0AAC8VR29"/>
<dbReference type="Proteomes" id="UP000061974">
    <property type="component" value="Chromosome"/>
</dbReference>